<name>A0ABR7HJ72_9FIRM</name>
<keyword evidence="1" id="KW-0812">Transmembrane</keyword>
<dbReference type="InterPro" id="IPR058709">
    <property type="entry name" value="BSH_RND-rel"/>
</dbReference>
<comment type="caution">
    <text evidence="3">The sequence shown here is derived from an EMBL/GenBank/DDBJ whole genome shotgun (WGS) entry which is preliminary data.</text>
</comment>
<dbReference type="Proteomes" id="UP000636755">
    <property type="component" value="Unassembled WGS sequence"/>
</dbReference>
<feature type="domain" description="RND related barrel-sandwich hybrid" evidence="2">
    <location>
        <begin position="59"/>
        <end position="238"/>
    </location>
</feature>
<evidence type="ECO:0000256" key="1">
    <source>
        <dbReference type="SAM" id="Phobius"/>
    </source>
</evidence>
<reference evidence="3 4" key="1">
    <citation type="submission" date="2020-08" db="EMBL/GenBank/DDBJ databases">
        <title>Genome public.</title>
        <authorList>
            <person name="Liu C."/>
            <person name="Sun Q."/>
        </authorList>
    </citation>
    <scope>NUCLEOTIDE SEQUENCE [LARGE SCALE GENOMIC DNA]</scope>
    <source>
        <strain evidence="3 4">NSJ-71</strain>
    </source>
</reference>
<dbReference type="EMBL" id="JACOPS010000001">
    <property type="protein sequence ID" value="MBC5727496.1"/>
    <property type="molecule type" value="Genomic_DNA"/>
</dbReference>
<evidence type="ECO:0000259" key="2">
    <source>
        <dbReference type="Pfam" id="PF26018"/>
    </source>
</evidence>
<dbReference type="Pfam" id="PF26018">
    <property type="entry name" value="BSH_RND_rel"/>
    <property type="match status" value="1"/>
</dbReference>
<proteinExistence type="predicted"/>
<keyword evidence="4" id="KW-1185">Reference proteome</keyword>
<feature type="transmembrane region" description="Helical" evidence="1">
    <location>
        <begin position="9"/>
        <end position="27"/>
    </location>
</feature>
<dbReference type="RefSeq" id="WP_186934793.1">
    <property type="nucleotide sequence ID" value="NZ_JACOPS010000001.1"/>
</dbReference>
<gene>
    <name evidence="3" type="ORF">H8R91_02895</name>
</gene>
<keyword evidence="1" id="KW-1133">Transmembrane helix</keyword>
<evidence type="ECO:0000313" key="4">
    <source>
        <dbReference type="Proteomes" id="UP000636755"/>
    </source>
</evidence>
<protein>
    <recommendedName>
        <fullName evidence="2">RND related barrel-sandwich hybrid domain-containing protein</fullName>
    </recommendedName>
</protein>
<accession>A0ABR7HJ72</accession>
<keyword evidence="1" id="KW-0472">Membrane</keyword>
<evidence type="ECO:0000313" key="3">
    <source>
        <dbReference type="EMBL" id="MBC5727496.1"/>
    </source>
</evidence>
<organism evidence="3 4">
    <name type="scientific">Ruminococcus intestinalis</name>
    <dbReference type="NCBI Taxonomy" id="2763066"/>
    <lineage>
        <taxon>Bacteria</taxon>
        <taxon>Bacillati</taxon>
        <taxon>Bacillota</taxon>
        <taxon>Clostridia</taxon>
        <taxon>Eubacteriales</taxon>
        <taxon>Oscillospiraceae</taxon>
        <taxon>Ruminococcus</taxon>
    </lineage>
</organism>
<sequence length="427" mass="47007">MDKLLFRRILVAGLTALAIIYVVYLLLSANFNVIPTENAEQVTVTDKIYSNGYIIRDETYVKNTSGGVVSYNVDDGDEVKKGGSVASVFSSEEDAVARTKAASLEDSMKALTKLEQTRRSNTEGIETVNNDITTNIETFLYNINNANIGKLDSNINSIINSVNHYQSFTGKTSSFKPEIASLQSQINELKKSSGDSIADIKAPKAGYFVANCDGYENCFDYSKIGNLTLDNLKNMKKSSVPDNTIGKVISSLNWYIACEITADEATDLTLWGDDVTVDFSDASSNTVPASIYKIVQYNNSDKALVILQCTYMDTTLSEIRQEPVEIGMGSYSGLRVSKKAIHDDYVEKTTYDDKGNEHKESKKVQGVYVLYGSEVQFKEISIVYAGNDYVLCDSSPTDGTLFSGETISLYDQIITEGDDLYDGKVIK</sequence>